<protein>
    <submittedName>
        <fullName evidence="5">ATPase</fullName>
    </submittedName>
</protein>
<organism evidence="5 6">
    <name type="scientific">Candidatus Scalindua rubra</name>
    <dbReference type="NCBI Taxonomy" id="1872076"/>
    <lineage>
        <taxon>Bacteria</taxon>
        <taxon>Pseudomonadati</taxon>
        <taxon>Planctomycetota</taxon>
        <taxon>Candidatus Brocadiia</taxon>
        <taxon>Candidatus Brocadiales</taxon>
        <taxon>Candidatus Scalinduaceae</taxon>
        <taxon>Candidatus Scalindua</taxon>
    </lineage>
</organism>
<dbReference type="InterPro" id="IPR006500">
    <property type="entry name" value="Helicase_put_C_phage/plasmid"/>
</dbReference>
<proteinExistence type="predicted"/>
<keyword evidence="3" id="KW-0067">ATP-binding</keyword>
<dbReference type="PROSITE" id="PS51206">
    <property type="entry name" value="SF3_HELICASE_1"/>
    <property type="match status" value="1"/>
</dbReference>
<dbReference type="InterPro" id="IPR045455">
    <property type="entry name" value="NrS-1_pol-like_helicase"/>
</dbReference>
<accession>A0A1E3X439</accession>
<dbReference type="GO" id="GO:0016817">
    <property type="term" value="F:hydrolase activity, acting on acid anhydrides"/>
    <property type="evidence" value="ECO:0007669"/>
    <property type="project" value="InterPro"/>
</dbReference>
<evidence type="ECO:0000256" key="1">
    <source>
        <dbReference type="ARBA" id="ARBA00022741"/>
    </source>
</evidence>
<dbReference type="Pfam" id="PF08706">
    <property type="entry name" value="D5_N"/>
    <property type="match status" value="1"/>
</dbReference>
<dbReference type="Pfam" id="PF08707">
    <property type="entry name" value="PriCT_2"/>
    <property type="match status" value="1"/>
</dbReference>
<name>A0A1E3X439_9BACT</name>
<dbReference type="Pfam" id="PF19263">
    <property type="entry name" value="DUF5906"/>
    <property type="match status" value="1"/>
</dbReference>
<feature type="domain" description="SF3 helicase" evidence="4">
    <location>
        <begin position="348"/>
        <end position="502"/>
    </location>
</feature>
<dbReference type="InterPro" id="IPR014819">
    <property type="entry name" value="PriCT_2"/>
</dbReference>
<dbReference type="GO" id="GO:0005524">
    <property type="term" value="F:ATP binding"/>
    <property type="evidence" value="ECO:0007669"/>
    <property type="project" value="UniProtKB-KW"/>
</dbReference>
<comment type="caution">
    <text evidence="5">The sequence shown here is derived from an EMBL/GenBank/DDBJ whole genome shotgun (WGS) entry which is preliminary data.</text>
</comment>
<dbReference type="PANTHER" id="PTHR35372">
    <property type="entry name" value="ATP BINDING PROTEIN-RELATED"/>
    <property type="match status" value="1"/>
</dbReference>
<dbReference type="NCBIfam" id="TIGR01613">
    <property type="entry name" value="primase_Cterm"/>
    <property type="match status" value="1"/>
</dbReference>
<evidence type="ECO:0000259" key="4">
    <source>
        <dbReference type="PROSITE" id="PS51206"/>
    </source>
</evidence>
<evidence type="ECO:0000313" key="6">
    <source>
        <dbReference type="Proteomes" id="UP000094056"/>
    </source>
</evidence>
<gene>
    <name evidence="5" type="ORF">SCARUB_05153</name>
</gene>
<dbReference type="InterPro" id="IPR027417">
    <property type="entry name" value="P-loop_NTPase"/>
</dbReference>
<dbReference type="InterPro" id="IPR051620">
    <property type="entry name" value="ORF904-like_C"/>
</dbReference>
<dbReference type="SUPFAM" id="SSF52540">
    <property type="entry name" value="P-loop containing nucleoside triphosphate hydrolases"/>
    <property type="match status" value="1"/>
</dbReference>
<evidence type="ECO:0000256" key="2">
    <source>
        <dbReference type="ARBA" id="ARBA00022801"/>
    </source>
</evidence>
<evidence type="ECO:0000256" key="3">
    <source>
        <dbReference type="ARBA" id="ARBA00022840"/>
    </source>
</evidence>
<dbReference type="EMBL" id="MAYW01000389">
    <property type="protein sequence ID" value="ODS29744.1"/>
    <property type="molecule type" value="Genomic_DNA"/>
</dbReference>
<dbReference type="Gene3D" id="3.40.50.300">
    <property type="entry name" value="P-loop containing nucleotide triphosphate hydrolases"/>
    <property type="match status" value="1"/>
</dbReference>
<keyword evidence="1" id="KW-0547">Nucleotide-binding</keyword>
<sequence length="617" mass="72555">EKYYLDNYGYKIDESCKDVSRARYVSHDPELFINTHSKIFKDYIKEPKEKEKLKVETNKGREEIKQQVEYVINQIEDRSILIGEIETEEGHIKDKYNGWMRICFAFANEFGEGGRDFFHKVSKISSKYNQKDCDDQYDKCLKSNGEGITIATFFHYAKEAGLETTVPKTKKCVINDIKTLIDSSVDELKQLPVHEIRTRHRSGKRVFKPLREARIFKEGKHLIFLNQQILMYQDGWYQEFDDRYYLKLIEKQIEDSFNGRRNKAKEILDVLKDNLYKKTQRINVKPKLINVRNGILNIDNFELLPHTPEEIFTYQINANYNPESKCERFERFLKEVLVKEDGLEPDYEIIRIIQQYIGYCLYTKTPFHECMMLYGVGRNGKSVLVFVIIELFKGLISQVHFEDIGEDRFATADLAGKLVNVSGEFGVNARISDGRIKGIIAGDELRAQRKHQPAFDFRPFAKHIITTNNLPRSRDKSLGFFSRFMIIPFHRIFLKQKEIDNLEDEGLKEICLVRNTFLEQELKAELDGIFLWAVYGLKDLLQNKGFCYSEQVEKLKNTFKVRCSSVESFMDERVDNSDCMANIELPKLYREYILYCKEYHIPPEPKKRFDSSIKDLA</sequence>
<keyword evidence="2" id="KW-0378">Hydrolase</keyword>
<evidence type="ECO:0000313" key="5">
    <source>
        <dbReference type="EMBL" id="ODS29744.1"/>
    </source>
</evidence>
<dbReference type="SMART" id="SM00885">
    <property type="entry name" value="D5_N"/>
    <property type="match status" value="1"/>
</dbReference>
<dbReference type="InterPro" id="IPR014818">
    <property type="entry name" value="Phage/plasmid_primase_P4_C"/>
</dbReference>
<dbReference type="InterPro" id="IPR014015">
    <property type="entry name" value="Helicase_SF3_DNA-vir"/>
</dbReference>
<feature type="non-terminal residue" evidence="5">
    <location>
        <position position="1"/>
    </location>
</feature>
<dbReference type="AlphaFoldDB" id="A0A1E3X439"/>
<dbReference type="PANTHER" id="PTHR35372:SF2">
    <property type="entry name" value="SF3 HELICASE DOMAIN-CONTAINING PROTEIN"/>
    <property type="match status" value="1"/>
</dbReference>
<dbReference type="Proteomes" id="UP000094056">
    <property type="component" value="Unassembled WGS sequence"/>
</dbReference>
<reference evidence="5 6" key="1">
    <citation type="submission" date="2016-07" db="EMBL/GenBank/DDBJ databases">
        <title>Draft genome of Scalindua rubra, obtained from a brine-seawater interface in the Red Sea, sheds light on salt adaptation in anammox bacteria.</title>
        <authorList>
            <person name="Speth D.R."/>
            <person name="Lagkouvardos I."/>
            <person name="Wang Y."/>
            <person name="Qian P.-Y."/>
            <person name="Dutilh B.E."/>
            <person name="Jetten M.S."/>
        </authorList>
    </citation>
    <scope>NUCLEOTIDE SEQUENCE [LARGE SCALE GENOMIC DNA]</scope>
    <source>
        <strain evidence="5">BSI-1</strain>
    </source>
</reference>